<dbReference type="InterPro" id="IPR023298">
    <property type="entry name" value="ATPase_P-typ_TM_dom_sf"/>
</dbReference>
<evidence type="ECO:0000259" key="8">
    <source>
        <dbReference type="Pfam" id="PF00122"/>
    </source>
</evidence>
<feature type="compositionally biased region" description="Polar residues" evidence="6">
    <location>
        <begin position="1"/>
        <end position="13"/>
    </location>
</feature>
<dbReference type="GO" id="GO:0016887">
    <property type="term" value="F:ATP hydrolysis activity"/>
    <property type="evidence" value="ECO:0007669"/>
    <property type="project" value="InterPro"/>
</dbReference>
<dbReference type="InterPro" id="IPR044492">
    <property type="entry name" value="P_typ_ATPase_HD_dom"/>
</dbReference>
<reference evidence="9" key="2">
    <citation type="journal article" date="2021" name="PeerJ">
        <title>Extensive microbial diversity within the chicken gut microbiome revealed by metagenomics and culture.</title>
        <authorList>
            <person name="Gilroy R."/>
            <person name="Ravi A."/>
            <person name="Getino M."/>
            <person name="Pursley I."/>
            <person name="Horton D.L."/>
            <person name="Alikhan N.F."/>
            <person name="Baker D."/>
            <person name="Gharbi K."/>
            <person name="Hall N."/>
            <person name="Watson M."/>
            <person name="Adriaenssens E.M."/>
            <person name="Foster-Nyarko E."/>
            <person name="Jarju S."/>
            <person name="Secka A."/>
            <person name="Antonio M."/>
            <person name="Oren A."/>
            <person name="Chaudhuri R.R."/>
            <person name="La Ragione R."/>
            <person name="Hildebrand F."/>
            <person name="Pallen M.J."/>
        </authorList>
    </citation>
    <scope>NUCLEOTIDE SEQUENCE</scope>
    <source>
        <strain evidence="9">ChiHjej12B11-7776</strain>
    </source>
</reference>
<reference evidence="9" key="1">
    <citation type="submission" date="2020-10" db="EMBL/GenBank/DDBJ databases">
        <authorList>
            <person name="Gilroy R."/>
        </authorList>
    </citation>
    <scope>NUCLEOTIDE SEQUENCE</scope>
    <source>
        <strain evidence="9">ChiHjej12B11-7776</strain>
    </source>
</reference>
<feature type="transmembrane region" description="Helical" evidence="7">
    <location>
        <begin position="105"/>
        <end position="121"/>
    </location>
</feature>
<feature type="region of interest" description="Disordered" evidence="6">
    <location>
        <begin position="1"/>
        <end position="21"/>
    </location>
</feature>
<name>A0A9D1MXA7_9BACT</name>
<feature type="transmembrane region" description="Helical" evidence="7">
    <location>
        <begin position="75"/>
        <end position="99"/>
    </location>
</feature>
<dbReference type="InterPro" id="IPR018303">
    <property type="entry name" value="ATPase_P-typ_P_site"/>
</dbReference>
<accession>A0A9D1MXA7</accession>
<dbReference type="InterPro" id="IPR023214">
    <property type="entry name" value="HAD_sf"/>
</dbReference>
<dbReference type="Proteomes" id="UP000886852">
    <property type="component" value="Unassembled WGS sequence"/>
</dbReference>
<dbReference type="InterPro" id="IPR001757">
    <property type="entry name" value="P_typ_ATPase"/>
</dbReference>
<feature type="transmembrane region" description="Helical" evidence="7">
    <location>
        <begin position="245"/>
        <end position="267"/>
    </location>
</feature>
<dbReference type="PROSITE" id="PS00154">
    <property type="entry name" value="ATPASE_E1_E2"/>
    <property type="match status" value="1"/>
</dbReference>
<feature type="transmembrane region" description="Helical" evidence="7">
    <location>
        <begin position="774"/>
        <end position="798"/>
    </location>
</feature>
<evidence type="ECO:0000256" key="1">
    <source>
        <dbReference type="ARBA" id="ARBA00004141"/>
    </source>
</evidence>
<feature type="transmembrane region" description="Helical" evidence="7">
    <location>
        <begin position="297"/>
        <end position="318"/>
    </location>
</feature>
<evidence type="ECO:0000256" key="4">
    <source>
        <dbReference type="ARBA" id="ARBA00022989"/>
    </source>
</evidence>
<keyword evidence="5 7" id="KW-0472">Membrane</keyword>
<evidence type="ECO:0000256" key="2">
    <source>
        <dbReference type="ARBA" id="ARBA00022692"/>
    </source>
</evidence>
<dbReference type="InterPro" id="IPR023299">
    <property type="entry name" value="ATPase_P-typ_cyto_dom_N"/>
</dbReference>
<dbReference type="SFLD" id="SFLDS00003">
    <property type="entry name" value="Haloacid_Dehalogenase"/>
    <property type="match status" value="1"/>
</dbReference>
<dbReference type="Gene3D" id="2.70.150.10">
    <property type="entry name" value="Calcium-transporting ATPase, cytoplasmic transduction domain A"/>
    <property type="match status" value="1"/>
</dbReference>
<dbReference type="NCBIfam" id="TIGR01494">
    <property type="entry name" value="ATPase_P-type"/>
    <property type="match status" value="2"/>
</dbReference>
<gene>
    <name evidence="9" type="ORF">IAC72_02605</name>
</gene>
<dbReference type="GO" id="GO:0005524">
    <property type="term" value="F:ATP binding"/>
    <property type="evidence" value="ECO:0007669"/>
    <property type="project" value="InterPro"/>
</dbReference>
<feature type="transmembrane region" description="Helical" evidence="7">
    <location>
        <begin position="804"/>
        <end position="823"/>
    </location>
</feature>
<dbReference type="Pfam" id="PF00702">
    <property type="entry name" value="Hydrolase"/>
    <property type="match status" value="1"/>
</dbReference>
<evidence type="ECO:0000256" key="6">
    <source>
        <dbReference type="SAM" id="MobiDB-lite"/>
    </source>
</evidence>
<keyword evidence="3" id="KW-1278">Translocase</keyword>
<dbReference type="SFLD" id="SFLDG00002">
    <property type="entry name" value="C1.7:_P-type_atpase_like"/>
    <property type="match status" value="1"/>
</dbReference>
<proteinExistence type="predicted"/>
<dbReference type="SUPFAM" id="SSF56784">
    <property type="entry name" value="HAD-like"/>
    <property type="match status" value="1"/>
</dbReference>
<evidence type="ECO:0000256" key="3">
    <source>
        <dbReference type="ARBA" id="ARBA00022967"/>
    </source>
</evidence>
<dbReference type="InterPro" id="IPR059000">
    <property type="entry name" value="ATPase_P-type_domA"/>
</dbReference>
<dbReference type="Gene3D" id="3.40.1110.10">
    <property type="entry name" value="Calcium-transporting ATPase, cytoplasmic domain N"/>
    <property type="match status" value="1"/>
</dbReference>
<dbReference type="InterPro" id="IPR008250">
    <property type="entry name" value="ATPase_P-typ_transduc_dom_A_sf"/>
</dbReference>
<dbReference type="SUPFAM" id="SSF81660">
    <property type="entry name" value="Metal cation-transporting ATPase, ATP-binding domain N"/>
    <property type="match status" value="1"/>
</dbReference>
<feature type="transmembrane region" description="Helical" evidence="7">
    <location>
        <begin position="715"/>
        <end position="732"/>
    </location>
</feature>
<evidence type="ECO:0000256" key="7">
    <source>
        <dbReference type="SAM" id="Phobius"/>
    </source>
</evidence>
<keyword evidence="4 7" id="KW-1133">Transmembrane helix</keyword>
<evidence type="ECO:0000313" key="10">
    <source>
        <dbReference type="Proteomes" id="UP000886852"/>
    </source>
</evidence>
<evidence type="ECO:0000313" key="9">
    <source>
        <dbReference type="EMBL" id="HIU90892.1"/>
    </source>
</evidence>
<feature type="transmembrane region" description="Helical" evidence="7">
    <location>
        <begin position="676"/>
        <end position="695"/>
    </location>
</feature>
<comment type="caution">
    <text evidence="9">The sequence shown here is derived from an EMBL/GenBank/DDBJ whole genome shotgun (WGS) entry which is preliminary data.</text>
</comment>
<sequence length="841" mass="91939">MSSETENLKNSAELQEDSVKRRRKRIKLPEDLSQVERFAASETQGLSAEQVESRIETGFVNVDGTRRGKSIAGIIFSNLFTFFNIIYIIIAVVLCLYGLASQCTFLPVVIANTAIAIIQEIKSKLTLDKLNLLNEPKIEVVRDGEKKEIPVTELVLDDVVHLYGGAQISADCKVLSGFVEVNESILTGESEAVTKRQGDTLYAGSYVLSGSCVARVDCVGKYNYVSNLTGKARQYEKPRSQMLKALRGILIFVAIVIVPMTVGLYVVNASESMAGKWEDFSLINLDIDALNRTAGSIISMIPAGPFLLTSVALAASFLRLAKRKTVVQELYCIEMLARVDTLCLDKTGTITDGSMRVRESIDLRGGSTAFTVKEIVSSMNSALKGDNMTSKALKKYFGSPRKPALAATALLPFSSERKFSAVTFGSAGTYILGAPEFVLKTPSQRISDLVRKYAVQGMRVLLLAHTSAGIISGAVSSVRRPVAVIVIEDRIRPDASETIKWFADNGVAVKVISGDSPDTVSSIAMRVGIADADKFISLEGLNDEQVEQAASQYTVFGRVSPDQKAILVRAMRKQGRTVAMTGDGVNDILAMKESDCSISLAGGSDAARKVAHLVLMDDSFTALPSVVAEGRRVVNNIQSATSMYFMKTVYVIVINVMLIVMHFLMDMTMVSPLTNLQVTLMDWVVVALPTTLLALQPNENRIKGNFFLNVLKRCLPASLTFITVTVSLYALYGADRTFIPQEQLGTLVTISYTFGGVFALYYACKPFNKWKIALYAAVFLAVVLCVTIPAISSLLTYVTLGREQLLLLLVTILLQPFLLYLFVRLFNLRLPNKNAALQRDK</sequence>
<dbReference type="PRINTS" id="PR00119">
    <property type="entry name" value="CATATPASE"/>
</dbReference>
<dbReference type="AlphaFoldDB" id="A0A9D1MXA7"/>
<dbReference type="SUPFAM" id="SSF81665">
    <property type="entry name" value="Calcium ATPase, transmembrane domain M"/>
    <property type="match status" value="1"/>
</dbReference>
<evidence type="ECO:0000256" key="5">
    <source>
        <dbReference type="ARBA" id="ARBA00023136"/>
    </source>
</evidence>
<dbReference type="SFLD" id="SFLDF00027">
    <property type="entry name" value="p-type_atpase"/>
    <property type="match status" value="1"/>
</dbReference>
<dbReference type="EMBL" id="DVOC01000045">
    <property type="protein sequence ID" value="HIU90892.1"/>
    <property type="molecule type" value="Genomic_DNA"/>
</dbReference>
<keyword evidence="2 7" id="KW-0812">Transmembrane</keyword>
<dbReference type="Gene3D" id="1.20.1110.10">
    <property type="entry name" value="Calcium-transporting ATPase, transmembrane domain"/>
    <property type="match status" value="1"/>
</dbReference>
<dbReference type="InterPro" id="IPR036412">
    <property type="entry name" value="HAD-like_sf"/>
</dbReference>
<comment type="subcellular location">
    <subcellularLocation>
        <location evidence="1">Membrane</location>
        <topology evidence="1">Multi-pass membrane protein</topology>
    </subcellularLocation>
</comment>
<organism evidence="9 10">
    <name type="scientific">Candidatus Fimimonas merdipullorum</name>
    <dbReference type="NCBI Taxonomy" id="2840822"/>
    <lineage>
        <taxon>Bacteria</taxon>
        <taxon>Pseudomonadati</taxon>
        <taxon>Myxococcota</taxon>
        <taxon>Myxococcia</taxon>
        <taxon>Myxococcales</taxon>
        <taxon>Cystobacterineae</taxon>
        <taxon>Myxococcaceae</taxon>
        <taxon>Myxococcaceae incertae sedis</taxon>
        <taxon>Candidatus Fimimonas</taxon>
    </lineage>
</organism>
<dbReference type="SUPFAM" id="SSF81653">
    <property type="entry name" value="Calcium ATPase, transduction domain A"/>
    <property type="match status" value="1"/>
</dbReference>
<dbReference type="Pfam" id="PF00122">
    <property type="entry name" value="E1-E2_ATPase"/>
    <property type="match status" value="1"/>
</dbReference>
<feature type="transmembrane region" description="Helical" evidence="7">
    <location>
        <begin position="644"/>
        <end position="664"/>
    </location>
</feature>
<protein>
    <submittedName>
        <fullName evidence="9">HAD-IC family P-type ATPase</fullName>
    </submittedName>
</protein>
<dbReference type="GO" id="GO:0016020">
    <property type="term" value="C:membrane"/>
    <property type="evidence" value="ECO:0007669"/>
    <property type="project" value="UniProtKB-SubCell"/>
</dbReference>
<dbReference type="PRINTS" id="PR00120">
    <property type="entry name" value="HATPASE"/>
</dbReference>
<dbReference type="PANTHER" id="PTHR42861">
    <property type="entry name" value="CALCIUM-TRANSPORTING ATPASE"/>
    <property type="match status" value="1"/>
</dbReference>
<dbReference type="Gene3D" id="3.40.50.1000">
    <property type="entry name" value="HAD superfamily/HAD-like"/>
    <property type="match status" value="1"/>
</dbReference>
<feature type="domain" description="P-type ATPase A" evidence="8">
    <location>
        <begin position="134"/>
        <end position="229"/>
    </location>
</feature>
<feature type="transmembrane region" description="Helical" evidence="7">
    <location>
        <begin position="744"/>
        <end position="762"/>
    </location>
</feature>